<dbReference type="EMBL" id="JAEUAH010000002">
    <property type="protein sequence ID" value="MBM0649643.1"/>
    <property type="molecule type" value="Genomic_DNA"/>
</dbReference>
<reference evidence="1 2" key="1">
    <citation type="submission" date="2021-01" db="EMBL/GenBank/DDBJ databases">
        <title>Evidence that Capnocytophaga endodontalis is a later homotypic synonym for Capnocytophaga genospecies AHN8471, and request for opinion on proposed recognition of strain AHN8471 as type strain of the species.</title>
        <authorList>
            <person name="Nicholson A.C."/>
            <person name="Hopper C.L."/>
            <person name="Gulvik C.A."/>
            <person name="Mcquiston J.R."/>
            <person name="Lau E.F."/>
        </authorList>
    </citation>
    <scope>NUCLEOTIDE SEQUENCE [LARGE SCALE GENOMIC DNA]</scope>
    <source>
        <strain evidence="1 2">AHN9576</strain>
    </source>
</reference>
<proteinExistence type="predicted"/>
<sequence>MEYFFKMLTNIKVESAYLHKTNCVVSGLYRRGSLVGGLLPAGSQLDLLEYLKFLYDIFPELKSDFPLYHCINPTITYANDGWGKFLINEELRVTNDECEPHGKKTYCISKPLLCIEPIITHFKKSKAYIAALYWHQHLVGLCSINGVTKLKDFVPYLYTVYPKDINELETFVEKNTAIEYYYNDEMIISKLTINK</sequence>
<gene>
    <name evidence="1" type="ORF">JNB19_02535</name>
</gene>
<accession>A0ABS1YTA5</accession>
<name>A0ABS1YTA5_9FLAO</name>
<keyword evidence="2" id="KW-1185">Reference proteome</keyword>
<evidence type="ECO:0000313" key="2">
    <source>
        <dbReference type="Proteomes" id="UP000603506"/>
    </source>
</evidence>
<evidence type="ECO:0000313" key="1">
    <source>
        <dbReference type="EMBL" id="MBM0649643.1"/>
    </source>
</evidence>
<comment type="caution">
    <text evidence="1">The sequence shown here is derived from an EMBL/GenBank/DDBJ whole genome shotgun (WGS) entry which is preliminary data.</text>
</comment>
<protein>
    <submittedName>
        <fullName evidence="1">Uncharacterized protein</fullName>
    </submittedName>
</protein>
<dbReference type="Proteomes" id="UP000603506">
    <property type="component" value="Unassembled WGS sequence"/>
</dbReference>
<organism evidence="1 2">
    <name type="scientific">Capnocytophaga genosp. AHN8471</name>
    <dbReference type="NCBI Taxonomy" id="327574"/>
    <lineage>
        <taxon>Bacteria</taxon>
        <taxon>Pseudomonadati</taxon>
        <taxon>Bacteroidota</taxon>
        <taxon>Flavobacteriia</taxon>
        <taxon>Flavobacteriales</taxon>
        <taxon>Flavobacteriaceae</taxon>
        <taxon>Capnocytophaga</taxon>
    </lineage>
</organism>
<dbReference type="RefSeq" id="WP_203094390.1">
    <property type="nucleotide sequence ID" value="NZ_JAESPH010000022.1"/>
</dbReference>